<feature type="compositionally biased region" description="Basic and acidic residues" evidence="2">
    <location>
        <begin position="294"/>
        <end position="303"/>
    </location>
</feature>
<accession>A0A8D1R0Z7</accession>
<feature type="region of interest" description="Disordered" evidence="2">
    <location>
        <begin position="823"/>
        <end position="861"/>
    </location>
</feature>
<dbReference type="InterPro" id="IPR000195">
    <property type="entry name" value="Rab-GAP-TBC_dom"/>
</dbReference>
<dbReference type="FunFam" id="1.10.8.270:FF:000017">
    <property type="entry name" value="TBC1 domain family member 16"/>
    <property type="match status" value="1"/>
</dbReference>
<dbReference type="GO" id="GO:0005096">
    <property type="term" value="F:GTPase activator activity"/>
    <property type="evidence" value="ECO:0007669"/>
    <property type="project" value="UniProtKB-KW"/>
</dbReference>
<evidence type="ECO:0000259" key="3">
    <source>
        <dbReference type="PROSITE" id="PS50086"/>
    </source>
</evidence>
<feature type="compositionally biased region" description="Pro residues" evidence="2">
    <location>
        <begin position="221"/>
        <end position="232"/>
    </location>
</feature>
<dbReference type="Gene3D" id="2.30.29.230">
    <property type="match status" value="1"/>
</dbReference>
<dbReference type="Pfam" id="PF00566">
    <property type="entry name" value="RabGAP-TBC"/>
    <property type="match status" value="1"/>
</dbReference>
<dbReference type="FunFam" id="2.30.29.230:FF:000002">
    <property type="entry name" value="TBC1 domain family member 16 isoform X2"/>
    <property type="match status" value="1"/>
</dbReference>
<reference evidence="4" key="1">
    <citation type="submission" date="2025-08" db="UniProtKB">
        <authorList>
            <consortium name="Ensembl"/>
        </authorList>
    </citation>
    <scope>IDENTIFICATION</scope>
</reference>
<evidence type="ECO:0000256" key="1">
    <source>
        <dbReference type="ARBA" id="ARBA00022468"/>
    </source>
</evidence>
<dbReference type="InterPro" id="IPR035969">
    <property type="entry name" value="Rab-GAP_TBC_sf"/>
</dbReference>
<dbReference type="FunFam" id="1.10.472.80:FF:000020">
    <property type="entry name" value="TBC1 domain family, member 16"/>
    <property type="match status" value="1"/>
</dbReference>
<dbReference type="PANTHER" id="PTHR22957:SF547">
    <property type="entry name" value="TBC1 DOMAIN FAMILY MEMBER 16"/>
    <property type="match status" value="1"/>
</dbReference>
<dbReference type="SUPFAM" id="SSF47923">
    <property type="entry name" value="Ypt/Rab-GAP domain of gyp1p"/>
    <property type="match status" value="2"/>
</dbReference>
<protein>
    <submittedName>
        <fullName evidence="4">TBC1 domain family member 16</fullName>
    </submittedName>
</protein>
<gene>
    <name evidence="4" type="primary">TBC1D16</name>
</gene>
<feature type="compositionally biased region" description="Basic and acidic residues" evidence="2">
    <location>
        <begin position="842"/>
        <end position="861"/>
    </location>
</feature>
<dbReference type="Proteomes" id="UP000694724">
    <property type="component" value="Unplaced"/>
</dbReference>
<dbReference type="AlphaFoldDB" id="A0A8D1R0Z7"/>
<dbReference type="PANTHER" id="PTHR22957">
    <property type="entry name" value="TBC1 DOMAIN FAMILY MEMBER GTPASE-ACTIVATING PROTEIN"/>
    <property type="match status" value="1"/>
</dbReference>
<keyword evidence="1" id="KW-0343">GTPase activation</keyword>
<name>A0A8D1R0Z7_PIG</name>
<evidence type="ECO:0000313" key="5">
    <source>
        <dbReference type="Proteomes" id="UP000694724"/>
    </source>
</evidence>
<organism evidence="4 5">
    <name type="scientific">Sus scrofa</name>
    <name type="common">Pig</name>
    <dbReference type="NCBI Taxonomy" id="9823"/>
    <lineage>
        <taxon>Eukaryota</taxon>
        <taxon>Metazoa</taxon>
        <taxon>Chordata</taxon>
        <taxon>Craniata</taxon>
        <taxon>Vertebrata</taxon>
        <taxon>Euteleostomi</taxon>
        <taxon>Mammalia</taxon>
        <taxon>Eutheria</taxon>
        <taxon>Laurasiatheria</taxon>
        <taxon>Artiodactyla</taxon>
        <taxon>Suina</taxon>
        <taxon>Suidae</taxon>
        <taxon>Sus</taxon>
    </lineage>
</organism>
<feature type="region of interest" description="Disordered" evidence="2">
    <location>
        <begin position="195"/>
        <end position="318"/>
    </location>
</feature>
<proteinExistence type="predicted"/>
<evidence type="ECO:0000256" key="2">
    <source>
        <dbReference type="SAM" id="MobiDB-lite"/>
    </source>
</evidence>
<dbReference type="Gene3D" id="1.10.472.80">
    <property type="entry name" value="Ypt/Rab-GAP domain of gyp1p, domain 3"/>
    <property type="match status" value="1"/>
</dbReference>
<dbReference type="Ensembl" id="ENSSSCT00055035231.1">
    <property type="protein sequence ID" value="ENSSSCP00055027978.1"/>
    <property type="gene ID" value="ENSSSCG00055017854.1"/>
</dbReference>
<feature type="compositionally biased region" description="Basic and acidic residues" evidence="2">
    <location>
        <begin position="246"/>
        <end position="261"/>
    </location>
</feature>
<feature type="domain" description="Rab-GAP TBC" evidence="3">
    <location>
        <begin position="519"/>
        <end position="729"/>
    </location>
</feature>
<evidence type="ECO:0000313" key="4">
    <source>
        <dbReference type="Ensembl" id="ENSSSCP00055027978.1"/>
    </source>
</evidence>
<dbReference type="Gene3D" id="1.10.8.270">
    <property type="entry name" value="putative rabgap domain of human tbc1 domain family member 14 like domains"/>
    <property type="match status" value="1"/>
</dbReference>
<dbReference type="PROSITE" id="PS50086">
    <property type="entry name" value="TBC_RABGAP"/>
    <property type="match status" value="1"/>
</dbReference>
<dbReference type="SMART" id="SM00164">
    <property type="entry name" value="TBC"/>
    <property type="match status" value="1"/>
</dbReference>
<sequence length="861" mass="96078">MGAGAPLPLGATWPQVSMVPPLGTQIALSAPWATAGPLLWSPGFHVEPNDVRQDAAPGHSVQVHDLGPCLPFLSPLPRQVWTSPAWARAHGGWKHSPAMSLGRLLRRASSKASDLLTLAPGGGGGPPTVLDGEIIYSKNNVCVHPPEGLQGLGEHHPGYLCLYMEKDELLGATLILAWVPNSRIQKQDEEALRYITPESSPVRKAPRHRGRRSQSSGAPHQPSPTEPRPPLTPRDDDILVVAQSIRDPEHASPSSEDREKLALGLGTDGPLPVSQPVHSDSGILSAVSSQDGMEEGRELRPEAGEEEGSLELSAEGVSRASSFDSDSEAFSSPFCLSPISAVLAESSSSVFLESESCSPSSTDAHLQFPDGSGLLQSDEPQRACALEQICGVFRVDLGQMRSLRLFFSDEACTSGQLVVASRESQYKVFHFHHGGLDKLPDVLQQWKYCAETHLKDQQVADEKTCMQFSIRRPKLPSSETHPEESLYRRLDVAAWLRHLNALGQVEEEYKLRQAIFFGGIDVSIRGEVWPFLLRYYSHESTSEEREALRVQKRKEYAEIQQKRLSMTPEEHRAFWRNVQFTVDKDVVRTDRSNQFFRGEGNPNVESMRRILLNYAVYNPAIGYSQGMSDLVAPILAEVLDESDTFWCFVGLMQNTIFVSSPRDEDMEKQLLYLRELLRLTHPRFYQHLVSLGEDGLQMLFCHRWLLLCFKREFPEAEALRIWEACWAHYQTDYFHLFICVAIVAIYGDDVIEQQLATDQMLLHFGNLAMHMNGELVLRKARSLLYQFRLLPRIPCSLHDLCKLCGSGMWDSGYMPAVECTGQHPGSESCPYGGTAETPSPKPPREGRKGPKTPREGFGFRR</sequence>